<keyword evidence="1" id="KW-0812">Transmembrane</keyword>
<accession>A0AAJ5W4A9</accession>
<dbReference type="SUPFAM" id="SSF52833">
    <property type="entry name" value="Thioredoxin-like"/>
    <property type="match status" value="1"/>
</dbReference>
<dbReference type="InterPro" id="IPR036249">
    <property type="entry name" value="Thioredoxin-like_sf"/>
</dbReference>
<dbReference type="EMBL" id="CP119313">
    <property type="protein sequence ID" value="WEK17707.1"/>
    <property type="molecule type" value="Genomic_DNA"/>
</dbReference>
<keyword evidence="1" id="KW-0472">Membrane</keyword>
<dbReference type="AlphaFoldDB" id="A0AAJ5W4A9"/>
<evidence type="ECO:0000313" key="3">
    <source>
        <dbReference type="EMBL" id="WEK17707.1"/>
    </source>
</evidence>
<gene>
    <name evidence="3" type="ORF">P0Y49_12965</name>
</gene>
<evidence type="ECO:0000256" key="1">
    <source>
        <dbReference type="SAM" id="Phobius"/>
    </source>
</evidence>
<protein>
    <submittedName>
        <fullName evidence="3">Redoxin family protein</fullName>
    </submittedName>
</protein>
<name>A0AAJ5W4A9_9SPHI</name>
<feature type="transmembrane region" description="Helical" evidence="1">
    <location>
        <begin position="6"/>
        <end position="23"/>
    </location>
</feature>
<dbReference type="InterPro" id="IPR045494">
    <property type="entry name" value="DUF6436"/>
</dbReference>
<proteinExistence type="predicted"/>
<evidence type="ECO:0000313" key="4">
    <source>
        <dbReference type="Proteomes" id="UP001214530"/>
    </source>
</evidence>
<keyword evidence="1" id="KW-1133">Transmembrane helix</keyword>
<dbReference type="Pfam" id="PF20029">
    <property type="entry name" value="DUF6436"/>
    <property type="match status" value="1"/>
</dbReference>
<sequence length="198" mass="22952">MKKTIVMIWLMLLLIIVGALFWYNEWVYQLPTPVPKNYKTVNIGEVIELNSQLKKLNNNPLFLHFFNPDCPCSRFNIKNFKSLVAQYKTQVNFIVVVVSHKTFTVNSIQNKFNLDIPILFDNSIASSCGVYSTPQAVLIDKEHKLYYRGNYNRSRYCTDEKTNYAKMAITGLLNQHTRLTFSQFALKAYGCQLPDCTQ</sequence>
<evidence type="ECO:0000259" key="2">
    <source>
        <dbReference type="Pfam" id="PF20029"/>
    </source>
</evidence>
<organism evidence="3 4">
    <name type="scientific">Candidatus Pedobacter colombiensis</name>
    <dbReference type="NCBI Taxonomy" id="3121371"/>
    <lineage>
        <taxon>Bacteria</taxon>
        <taxon>Pseudomonadati</taxon>
        <taxon>Bacteroidota</taxon>
        <taxon>Sphingobacteriia</taxon>
        <taxon>Sphingobacteriales</taxon>
        <taxon>Sphingobacteriaceae</taxon>
        <taxon>Pedobacter</taxon>
    </lineage>
</organism>
<feature type="domain" description="DUF6436" evidence="2">
    <location>
        <begin position="55"/>
        <end position="191"/>
    </location>
</feature>
<dbReference type="Gene3D" id="3.40.30.10">
    <property type="entry name" value="Glutaredoxin"/>
    <property type="match status" value="1"/>
</dbReference>
<dbReference type="Proteomes" id="UP001214530">
    <property type="component" value="Chromosome"/>
</dbReference>
<dbReference type="GO" id="GO:0016491">
    <property type="term" value="F:oxidoreductase activity"/>
    <property type="evidence" value="ECO:0007669"/>
    <property type="project" value="InterPro"/>
</dbReference>
<reference evidence="3" key="1">
    <citation type="submission" date="2023-03" db="EMBL/GenBank/DDBJ databases">
        <title>Andean soil-derived lignocellulolytic bacterial consortium as a source of novel taxa and putative plastic-active enzymes.</title>
        <authorList>
            <person name="Diaz-Garcia L."/>
            <person name="Chuvochina M."/>
            <person name="Feuerriegel G."/>
            <person name="Bunk B."/>
            <person name="Sproer C."/>
            <person name="Streit W.R."/>
            <person name="Rodriguez L.M."/>
            <person name="Overmann J."/>
            <person name="Jimenez D.J."/>
        </authorList>
    </citation>
    <scope>NUCLEOTIDE SEQUENCE</scope>
    <source>
        <strain evidence="3">MAG 3858</strain>
    </source>
</reference>